<name>A0A0M0KRZ0_9BACI</name>
<evidence type="ECO:0000313" key="2">
    <source>
        <dbReference type="EMBL" id="KOO41163.1"/>
    </source>
</evidence>
<keyword evidence="1" id="KW-1133">Transmembrane helix</keyword>
<dbReference type="EMBL" id="LILC01000030">
    <property type="protein sequence ID" value="KOO41163.1"/>
    <property type="molecule type" value="Genomic_DNA"/>
</dbReference>
<protein>
    <submittedName>
        <fullName evidence="2">Uncharacterized protein</fullName>
    </submittedName>
</protein>
<dbReference type="OrthoDB" id="2943230at2"/>
<gene>
    <name evidence="2" type="ORF">AMD01_19685</name>
</gene>
<comment type="caution">
    <text evidence="2">The sequence shown here is derived from an EMBL/GenBank/DDBJ whole genome shotgun (WGS) entry which is preliminary data.</text>
</comment>
<sequence length="68" mass="7453">MKKMLLDIRANIGWILTIIGLLILVTGIVSPPTLKSLNGLNINLIWGSVTTIVGVIFLGLYFKNPDMD</sequence>
<proteinExistence type="predicted"/>
<feature type="transmembrane region" description="Helical" evidence="1">
    <location>
        <begin position="12"/>
        <end position="30"/>
    </location>
</feature>
<dbReference type="PATRIC" id="fig|284581.3.peg.4325"/>
<evidence type="ECO:0000313" key="3">
    <source>
        <dbReference type="Proteomes" id="UP000037558"/>
    </source>
</evidence>
<keyword evidence="1" id="KW-0812">Transmembrane</keyword>
<keyword evidence="3" id="KW-1185">Reference proteome</keyword>
<dbReference type="AlphaFoldDB" id="A0A0M0KRZ0"/>
<dbReference type="Proteomes" id="UP000037558">
    <property type="component" value="Unassembled WGS sequence"/>
</dbReference>
<evidence type="ECO:0000256" key="1">
    <source>
        <dbReference type="SAM" id="Phobius"/>
    </source>
</evidence>
<dbReference type="STRING" id="284581.AMD01_19685"/>
<reference evidence="3" key="1">
    <citation type="submission" date="2015-08" db="EMBL/GenBank/DDBJ databases">
        <title>Fjat-14210 dsm16467.</title>
        <authorList>
            <person name="Liu B."/>
            <person name="Wang J."/>
            <person name="Zhu Y."/>
            <person name="Liu G."/>
            <person name="Chen Q."/>
            <person name="Chen Z."/>
            <person name="Lan J."/>
            <person name="Che J."/>
            <person name="Ge C."/>
            <person name="Shi H."/>
            <person name="Pan Z."/>
            <person name="Liu X."/>
        </authorList>
    </citation>
    <scope>NUCLEOTIDE SEQUENCE [LARGE SCALE GENOMIC DNA]</scope>
    <source>
        <strain evidence="3">DSM 16467</strain>
    </source>
</reference>
<keyword evidence="1" id="KW-0472">Membrane</keyword>
<organism evidence="2 3">
    <name type="scientific">Priestia koreensis</name>
    <dbReference type="NCBI Taxonomy" id="284581"/>
    <lineage>
        <taxon>Bacteria</taxon>
        <taxon>Bacillati</taxon>
        <taxon>Bacillota</taxon>
        <taxon>Bacilli</taxon>
        <taxon>Bacillales</taxon>
        <taxon>Bacillaceae</taxon>
        <taxon>Priestia</taxon>
    </lineage>
</organism>
<accession>A0A0M0KRZ0</accession>
<dbReference type="RefSeq" id="WP_053403148.1">
    <property type="nucleotide sequence ID" value="NZ_LILC01000030.1"/>
</dbReference>
<feature type="transmembrane region" description="Helical" evidence="1">
    <location>
        <begin position="42"/>
        <end position="62"/>
    </location>
</feature>